<evidence type="ECO:0000256" key="2">
    <source>
        <dbReference type="ARBA" id="ARBA00023125"/>
    </source>
</evidence>
<dbReference type="GO" id="GO:0003700">
    <property type="term" value="F:DNA-binding transcription factor activity"/>
    <property type="evidence" value="ECO:0007669"/>
    <property type="project" value="TreeGrafter"/>
</dbReference>
<dbReference type="InterPro" id="IPR046335">
    <property type="entry name" value="LacI/GalR-like_sensor"/>
</dbReference>
<evidence type="ECO:0000256" key="3">
    <source>
        <dbReference type="ARBA" id="ARBA00023163"/>
    </source>
</evidence>
<dbReference type="AlphaFoldDB" id="A0A5A7NUD1"/>
<keyword evidence="1" id="KW-0805">Transcription regulation</keyword>
<keyword evidence="2" id="KW-0238">DNA-binding</keyword>
<feature type="domain" description="HTH lacI-type" evidence="4">
    <location>
        <begin position="7"/>
        <end position="66"/>
    </location>
</feature>
<evidence type="ECO:0000259" key="4">
    <source>
        <dbReference type="PROSITE" id="PS50932"/>
    </source>
</evidence>
<dbReference type="CDD" id="cd01392">
    <property type="entry name" value="HTH_LacI"/>
    <property type="match status" value="1"/>
</dbReference>
<accession>A0A5A7NUD1</accession>
<dbReference type="Gene3D" id="1.10.260.40">
    <property type="entry name" value="lambda repressor-like DNA-binding domains"/>
    <property type="match status" value="1"/>
</dbReference>
<comment type="caution">
    <text evidence="5">The sequence shown here is derived from an EMBL/GenBank/DDBJ whole genome shotgun (WGS) entry which is preliminary data.</text>
</comment>
<dbReference type="Gene3D" id="3.40.50.2300">
    <property type="match status" value="2"/>
</dbReference>
<name>A0A5A7NUD1_9MICC</name>
<dbReference type="RefSeq" id="WP_149958001.1">
    <property type="nucleotide sequence ID" value="NZ_BKDJ01000024.1"/>
</dbReference>
<dbReference type="InterPro" id="IPR010982">
    <property type="entry name" value="Lambda_DNA-bd_dom_sf"/>
</dbReference>
<proteinExistence type="predicted"/>
<dbReference type="Proteomes" id="UP000325307">
    <property type="component" value="Unassembled WGS sequence"/>
</dbReference>
<dbReference type="OrthoDB" id="37081at2"/>
<dbReference type="Pfam" id="PF13377">
    <property type="entry name" value="Peripla_BP_3"/>
    <property type="match status" value="1"/>
</dbReference>
<dbReference type="InterPro" id="IPR000843">
    <property type="entry name" value="HTH_LacI"/>
</dbReference>
<dbReference type="SUPFAM" id="SSF53822">
    <property type="entry name" value="Periplasmic binding protein-like I"/>
    <property type="match status" value="1"/>
</dbReference>
<reference evidence="5 6" key="1">
    <citation type="submission" date="2019-09" db="EMBL/GenBank/DDBJ databases">
        <title>Arthrobacter zafarii sp. nov., a moderately thermotolerant and halotolerant actinobacterium isolated from Cholistan desert soil of Pakistan.</title>
        <authorList>
            <person name="Amin A."/>
            <person name="Ahmed I."/>
            <person name="Khalid N."/>
            <person name="Schumann P."/>
            <person name="Busse H.J."/>
            <person name="Khan I.U."/>
            <person name="Li S."/>
            <person name="Li W.J."/>
        </authorList>
    </citation>
    <scope>NUCLEOTIDE SEQUENCE [LARGE SCALE GENOMIC DNA]</scope>
    <source>
        <strain evidence="5 6">NCCP-1664</strain>
    </source>
</reference>
<keyword evidence="6" id="KW-1185">Reference proteome</keyword>
<dbReference type="EMBL" id="BKDJ01000024">
    <property type="protein sequence ID" value="GER24413.1"/>
    <property type="molecule type" value="Genomic_DNA"/>
</dbReference>
<dbReference type="PROSITE" id="PS50932">
    <property type="entry name" value="HTH_LACI_2"/>
    <property type="match status" value="1"/>
</dbReference>
<dbReference type="GO" id="GO:0000976">
    <property type="term" value="F:transcription cis-regulatory region binding"/>
    <property type="evidence" value="ECO:0007669"/>
    <property type="project" value="TreeGrafter"/>
</dbReference>
<evidence type="ECO:0000256" key="1">
    <source>
        <dbReference type="ARBA" id="ARBA00023015"/>
    </source>
</evidence>
<dbReference type="PANTHER" id="PTHR30146">
    <property type="entry name" value="LACI-RELATED TRANSCRIPTIONAL REPRESSOR"/>
    <property type="match status" value="1"/>
</dbReference>
<dbReference type="PANTHER" id="PTHR30146:SF109">
    <property type="entry name" value="HTH-TYPE TRANSCRIPTIONAL REGULATOR GALS"/>
    <property type="match status" value="1"/>
</dbReference>
<gene>
    <name evidence="5" type="ORF">NCCP1664_29080</name>
</gene>
<dbReference type="SUPFAM" id="SSF47413">
    <property type="entry name" value="lambda repressor-like DNA-binding domains"/>
    <property type="match status" value="1"/>
</dbReference>
<evidence type="ECO:0000313" key="5">
    <source>
        <dbReference type="EMBL" id="GER24413.1"/>
    </source>
</evidence>
<dbReference type="InterPro" id="IPR028082">
    <property type="entry name" value="Peripla_BP_I"/>
</dbReference>
<dbReference type="CDD" id="cd06285">
    <property type="entry name" value="PBP1_LacI-like"/>
    <property type="match status" value="1"/>
</dbReference>
<dbReference type="SMART" id="SM00354">
    <property type="entry name" value="HTH_LACI"/>
    <property type="match status" value="1"/>
</dbReference>
<keyword evidence="3" id="KW-0804">Transcription</keyword>
<sequence>MNSSEPVTLKTLARELGLNVSTVSRVLNDPLGPESKWASRQTTERILALARDRGYSRNPHAASLRTSRSNMVGVIVPRLQDYVLATMYEGVDEAANENGLFTVVANSLDTAATQRKKAEMLLDRRADGLIFGDAHLSEPYLDELAKRGVPFTLINRTCAGHVSVTCDDYAGGQMIARHFLATGRTAFGVLGGAPNTSTARDRTAGFLDELHSRGVEVPQERIIHGGFDAPAGQKAALRMLETGDLPEAIFAVNDFAAIGALGVLQERGLRVPDDVALAGFNDTPLAAAVKLTTVRSPMHEIGRQGLEALQALLGGNAAGSARLEPTLVVRASA</sequence>
<evidence type="ECO:0000313" key="6">
    <source>
        <dbReference type="Proteomes" id="UP000325307"/>
    </source>
</evidence>
<protein>
    <submittedName>
        <fullName evidence="5">LacI family transcriptional regulator</fullName>
    </submittedName>
</protein>
<organism evidence="5 6">
    <name type="scientific">Zafaria cholistanensis</name>
    <dbReference type="NCBI Taxonomy" id="1682741"/>
    <lineage>
        <taxon>Bacteria</taxon>
        <taxon>Bacillati</taxon>
        <taxon>Actinomycetota</taxon>
        <taxon>Actinomycetes</taxon>
        <taxon>Micrococcales</taxon>
        <taxon>Micrococcaceae</taxon>
        <taxon>Zafaria</taxon>
    </lineage>
</organism>